<name>A0A0C9W6P9_9AGAM</name>
<proteinExistence type="predicted"/>
<organism evidence="1 2">
    <name type="scientific">Hydnomerulius pinastri MD-312</name>
    <dbReference type="NCBI Taxonomy" id="994086"/>
    <lineage>
        <taxon>Eukaryota</taxon>
        <taxon>Fungi</taxon>
        <taxon>Dikarya</taxon>
        <taxon>Basidiomycota</taxon>
        <taxon>Agaricomycotina</taxon>
        <taxon>Agaricomycetes</taxon>
        <taxon>Agaricomycetidae</taxon>
        <taxon>Boletales</taxon>
        <taxon>Boletales incertae sedis</taxon>
        <taxon>Leucogyrophana</taxon>
    </lineage>
</organism>
<dbReference type="OrthoDB" id="2615814at2759"/>
<evidence type="ECO:0000313" key="2">
    <source>
        <dbReference type="Proteomes" id="UP000053820"/>
    </source>
</evidence>
<dbReference type="HOGENOM" id="CLU_791219_0_0_1"/>
<dbReference type="Proteomes" id="UP000053820">
    <property type="component" value="Unassembled WGS sequence"/>
</dbReference>
<dbReference type="EMBL" id="KN839937">
    <property type="protein sequence ID" value="KIJ58466.1"/>
    <property type="molecule type" value="Genomic_DNA"/>
</dbReference>
<gene>
    <name evidence="1" type="ORF">HYDPIDRAFT_102598</name>
</gene>
<feature type="non-terminal residue" evidence="1">
    <location>
        <position position="1"/>
    </location>
</feature>
<accession>A0A0C9W6P9</accession>
<keyword evidence="2" id="KW-1185">Reference proteome</keyword>
<evidence type="ECO:0000313" key="1">
    <source>
        <dbReference type="EMBL" id="KIJ58466.1"/>
    </source>
</evidence>
<dbReference type="AlphaFoldDB" id="A0A0C9W6P9"/>
<reference evidence="1 2" key="1">
    <citation type="submission" date="2014-04" db="EMBL/GenBank/DDBJ databases">
        <title>Evolutionary Origins and Diversification of the Mycorrhizal Mutualists.</title>
        <authorList>
            <consortium name="DOE Joint Genome Institute"/>
            <consortium name="Mycorrhizal Genomics Consortium"/>
            <person name="Kohler A."/>
            <person name="Kuo A."/>
            <person name="Nagy L.G."/>
            <person name="Floudas D."/>
            <person name="Copeland A."/>
            <person name="Barry K.W."/>
            <person name="Cichocki N."/>
            <person name="Veneault-Fourrey C."/>
            <person name="LaButti K."/>
            <person name="Lindquist E.A."/>
            <person name="Lipzen A."/>
            <person name="Lundell T."/>
            <person name="Morin E."/>
            <person name="Murat C."/>
            <person name="Riley R."/>
            <person name="Ohm R."/>
            <person name="Sun H."/>
            <person name="Tunlid A."/>
            <person name="Henrissat B."/>
            <person name="Grigoriev I.V."/>
            <person name="Hibbett D.S."/>
            <person name="Martin F."/>
        </authorList>
    </citation>
    <scope>NUCLEOTIDE SEQUENCE [LARGE SCALE GENOMIC DNA]</scope>
    <source>
        <strain evidence="1 2">MD-312</strain>
    </source>
</reference>
<sequence length="351" mass="38926">MQTISHYALDFNGDLAKNLWPAELASYLHGISDDDLESWQIAPLTYEDTCEWATVSAKPNCTDHTHGHIILYRELTFGEQDTIYLVTLRIQGFLGRMELATFGNWDGTMKGAPMAIQHLMLSAGVFPDIWESTLQTVHNVRKLITASLSGGTVADRQADDPHNLYMQRRVFTKVTSFMRNHKSVLDAVDDPSRSAAALKPSWQVTEKLQVGRVIGEVTFACPPSVLSPGDFVDVGVTFDISVKRNASHEKVVRSHLCIEHFAYALLVVIYSVTCSSKGAQSDPVHAASSRILLFSNHASRANLTYCVEKVPADLAWGLPCALSNRTMYLCDSQNNEPVTVWYVGRISEASF</sequence>
<protein>
    <submittedName>
        <fullName evidence="1">Uncharacterized protein</fullName>
    </submittedName>
</protein>